<name>A0ABQ9G9D9_9NEOP</name>
<protein>
    <submittedName>
        <fullName evidence="2">Uncharacterized protein</fullName>
    </submittedName>
</protein>
<evidence type="ECO:0000313" key="2">
    <source>
        <dbReference type="EMBL" id="KAJ8869034.1"/>
    </source>
</evidence>
<keyword evidence="3" id="KW-1185">Reference proteome</keyword>
<dbReference type="EMBL" id="JARBHB010000014">
    <property type="protein sequence ID" value="KAJ8869034.1"/>
    <property type="molecule type" value="Genomic_DNA"/>
</dbReference>
<evidence type="ECO:0000313" key="3">
    <source>
        <dbReference type="Proteomes" id="UP001159363"/>
    </source>
</evidence>
<accession>A0ABQ9G9D9</accession>
<feature type="region of interest" description="Disordered" evidence="1">
    <location>
        <begin position="1"/>
        <end position="25"/>
    </location>
</feature>
<proteinExistence type="predicted"/>
<evidence type="ECO:0000256" key="1">
    <source>
        <dbReference type="SAM" id="MobiDB-lite"/>
    </source>
</evidence>
<dbReference type="Proteomes" id="UP001159363">
    <property type="component" value="Chromosome 13"/>
</dbReference>
<comment type="caution">
    <text evidence="2">The sequence shown here is derived from an EMBL/GenBank/DDBJ whole genome shotgun (WGS) entry which is preliminary data.</text>
</comment>
<organism evidence="2 3">
    <name type="scientific">Dryococelus australis</name>
    <dbReference type="NCBI Taxonomy" id="614101"/>
    <lineage>
        <taxon>Eukaryota</taxon>
        <taxon>Metazoa</taxon>
        <taxon>Ecdysozoa</taxon>
        <taxon>Arthropoda</taxon>
        <taxon>Hexapoda</taxon>
        <taxon>Insecta</taxon>
        <taxon>Pterygota</taxon>
        <taxon>Neoptera</taxon>
        <taxon>Polyneoptera</taxon>
        <taxon>Phasmatodea</taxon>
        <taxon>Verophasmatodea</taxon>
        <taxon>Anareolatae</taxon>
        <taxon>Phasmatidae</taxon>
        <taxon>Eurycanthinae</taxon>
        <taxon>Dryococelus</taxon>
    </lineage>
</organism>
<sequence length="208" mass="23983">MEQRWSARVEETGDSRENPPTRGIVRHDSNLQISGVTRPGIEPGPCAPGLRVGKLHSIDEQKRWAGEQPARTNHRLVLWQQATNEDDLSASWYTRLWTNPTARLYRELQPRARDRGGAVDRVFSPPTYCRRNKFYSRRRRLRDSCQIMPLVGGFSRGYSVPLRPIPALLRTYLRFTLIGSQHLDAKSRPNLLRSSLHFSRACQENCPH</sequence>
<gene>
    <name evidence="2" type="ORF">PR048_030585</name>
</gene>
<reference evidence="2 3" key="1">
    <citation type="submission" date="2023-02" db="EMBL/GenBank/DDBJ databases">
        <title>LHISI_Scaffold_Assembly.</title>
        <authorList>
            <person name="Stuart O.P."/>
            <person name="Cleave R."/>
            <person name="Magrath M.J.L."/>
            <person name="Mikheyev A.S."/>
        </authorList>
    </citation>
    <scope>NUCLEOTIDE SEQUENCE [LARGE SCALE GENOMIC DNA]</scope>
    <source>
        <strain evidence="2">Daus_M_001</strain>
        <tissue evidence="2">Leg muscle</tissue>
    </source>
</reference>